<feature type="non-terminal residue" evidence="2">
    <location>
        <position position="1"/>
    </location>
</feature>
<dbReference type="EMBL" id="BMAR01000016">
    <property type="protein sequence ID" value="GFR46902.1"/>
    <property type="molecule type" value="Genomic_DNA"/>
</dbReference>
<protein>
    <submittedName>
        <fullName evidence="2">Uncharacterized protein</fullName>
    </submittedName>
</protein>
<feature type="compositionally biased region" description="Low complexity" evidence="1">
    <location>
        <begin position="21"/>
        <end position="32"/>
    </location>
</feature>
<feature type="region of interest" description="Disordered" evidence="1">
    <location>
        <begin position="165"/>
        <end position="190"/>
    </location>
</feature>
<proteinExistence type="predicted"/>
<accession>A0AAD3DUJ2</accession>
<reference evidence="2 3" key="1">
    <citation type="journal article" date="2021" name="Sci. Rep.">
        <title>Genome sequencing of the multicellular alga Astrephomene provides insights into convergent evolution of germ-soma differentiation.</title>
        <authorList>
            <person name="Yamashita S."/>
            <person name="Yamamoto K."/>
            <person name="Matsuzaki R."/>
            <person name="Suzuki S."/>
            <person name="Yamaguchi H."/>
            <person name="Hirooka S."/>
            <person name="Minakuchi Y."/>
            <person name="Miyagishima S."/>
            <person name="Kawachi M."/>
            <person name="Toyoda A."/>
            <person name="Nozaki H."/>
        </authorList>
    </citation>
    <scope>NUCLEOTIDE SEQUENCE [LARGE SCALE GENOMIC DNA]</scope>
    <source>
        <strain evidence="2 3">NIES-4017</strain>
    </source>
</reference>
<comment type="caution">
    <text evidence="2">The sequence shown here is derived from an EMBL/GenBank/DDBJ whole genome shotgun (WGS) entry which is preliminary data.</text>
</comment>
<evidence type="ECO:0000313" key="2">
    <source>
        <dbReference type="EMBL" id="GFR46902.1"/>
    </source>
</evidence>
<feature type="non-terminal residue" evidence="2">
    <location>
        <position position="190"/>
    </location>
</feature>
<organism evidence="2 3">
    <name type="scientific">Astrephomene gubernaculifera</name>
    <dbReference type="NCBI Taxonomy" id="47775"/>
    <lineage>
        <taxon>Eukaryota</taxon>
        <taxon>Viridiplantae</taxon>
        <taxon>Chlorophyta</taxon>
        <taxon>core chlorophytes</taxon>
        <taxon>Chlorophyceae</taxon>
        <taxon>CS clade</taxon>
        <taxon>Chlamydomonadales</taxon>
        <taxon>Astrephomenaceae</taxon>
        <taxon>Astrephomene</taxon>
    </lineage>
</organism>
<dbReference type="Proteomes" id="UP001054857">
    <property type="component" value="Unassembled WGS sequence"/>
</dbReference>
<feature type="region of interest" description="Disordered" evidence="1">
    <location>
        <begin position="1"/>
        <end position="34"/>
    </location>
</feature>
<keyword evidence="3" id="KW-1185">Reference proteome</keyword>
<evidence type="ECO:0000256" key="1">
    <source>
        <dbReference type="SAM" id="MobiDB-lite"/>
    </source>
</evidence>
<name>A0AAD3DUJ2_9CHLO</name>
<gene>
    <name evidence="2" type="ORF">Agub_g8549</name>
</gene>
<dbReference type="AlphaFoldDB" id="A0AAD3DUJ2"/>
<evidence type="ECO:0000313" key="3">
    <source>
        <dbReference type="Proteomes" id="UP001054857"/>
    </source>
</evidence>
<sequence>TAPVPASKPKDTSAEPLGVCQRQLQQQPSQRPEYCNKHTQNITVNVPKLSALVEEDEEDCREGVGAVDSGGAGGQMRAASPISPFVLQEMQRNAADADSDRLRENWGFAPGNDDTLRCNFGHVVMGETTYNHVYGPGTGQITRAFESQPPGHAHSNVPLVLATRQLQPPGPLPQTSFADTTGKLLEDDQT</sequence>